<accession>A0A4C1TF49</accession>
<keyword evidence="2" id="KW-1185">Reference proteome</keyword>
<dbReference type="EMBL" id="BGZK01000055">
    <property type="protein sequence ID" value="GBP13149.1"/>
    <property type="molecule type" value="Genomic_DNA"/>
</dbReference>
<name>A0A4C1TF49_EUMVA</name>
<organism evidence="1 2">
    <name type="scientific">Eumeta variegata</name>
    <name type="common">Bagworm moth</name>
    <name type="synonym">Eumeta japonica</name>
    <dbReference type="NCBI Taxonomy" id="151549"/>
    <lineage>
        <taxon>Eukaryota</taxon>
        <taxon>Metazoa</taxon>
        <taxon>Ecdysozoa</taxon>
        <taxon>Arthropoda</taxon>
        <taxon>Hexapoda</taxon>
        <taxon>Insecta</taxon>
        <taxon>Pterygota</taxon>
        <taxon>Neoptera</taxon>
        <taxon>Endopterygota</taxon>
        <taxon>Lepidoptera</taxon>
        <taxon>Glossata</taxon>
        <taxon>Ditrysia</taxon>
        <taxon>Tineoidea</taxon>
        <taxon>Psychidae</taxon>
        <taxon>Oiketicinae</taxon>
        <taxon>Eumeta</taxon>
    </lineage>
</organism>
<protein>
    <submittedName>
        <fullName evidence="1">Uncharacterized protein</fullName>
    </submittedName>
</protein>
<dbReference type="Proteomes" id="UP000299102">
    <property type="component" value="Unassembled WGS sequence"/>
</dbReference>
<sequence length="155" mass="17190">MPIEDVTAVVKTVASSHPHNTRPTSSQRADPGFRPLVWNNGIMEAYGSNCYKPHHDAINTKHGPPWAALVKSFRHSNNNPPYGPRPRLRLLPRLYPCRVPRTCGCYFRAIRFRADGHLSSDYVSSRRGAKRMQIVCNVWSAAVDPPSAGRGSGGN</sequence>
<gene>
    <name evidence="1" type="ORF">EVAR_93112_1</name>
</gene>
<dbReference type="AlphaFoldDB" id="A0A4C1TF49"/>
<evidence type="ECO:0000313" key="2">
    <source>
        <dbReference type="Proteomes" id="UP000299102"/>
    </source>
</evidence>
<proteinExistence type="predicted"/>
<comment type="caution">
    <text evidence="1">The sequence shown here is derived from an EMBL/GenBank/DDBJ whole genome shotgun (WGS) entry which is preliminary data.</text>
</comment>
<evidence type="ECO:0000313" key="1">
    <source>
        <dbReference type="EMBL" id="GBP13149.1"/>
    </source>
</evidence>
<reference evidence="1 2" key="1">
    <citation type="journal article" date="2019" name="Commun. Biol.">
        <title>The bagworm genome reveals a unique fibroin gene that provides high tensile strength.</title>
        <authorList>
            <person name="Kono N."/>
            <person name="Nakamura H."/>
            <person name="Ohtoshi R."/>
            <person name="Tomita M."/>
            <person name="Numata K."/>
            <person name="Arakawa K."/>
        </authorList>
    </citation>
    <scope>NUCLEOTIDE SEQUENCE [LARGE SCALE GENOMIC DNA]</scope>
</reference>